<organism evidence="1 2">
    <name type="scientific">Lampropedia cohaerens</name>
    <dbReference type="NCBI Taxonomy" id="1610491"/>
    <lineage>
        <taxon>Bacteria</taxon>
        <taxon>Pseudomonadati</taxon>
        <taxon>Pseudomonadota</taxon>
        <taxon>Betaproteobacteria</taxon>
        <taxon>Burkholderiales</taxon>
        <taxon>Comamonadaceae</taxon>
        <taxon>Lampropedia</taxon>
    </lineage>
</organism>
<dbReference type="OrthoDB" id="8793870at2"/>
<dbReference type="AlphaFoldDB" id="A0A0U1PXY6"/>
<evidence type="ECO:0008006" key="3">
    <source>
        <dbReference type="Google" id="ProtNLM"/>
    </source>
</evidence>
<dbReference type="Proteomes" id="UP000050580">
    <property type="component" value="Unassembled WGS sequence"/>
</dbReference>
<gene>
    <name evidence="1" type="ORF">AAV94_11115</name>
</gene>
<reference evidence="1 2" key="1">
    <citation type="submission" date="2015-05" db="EMBL/GenBank/DDBJ databases">
        <title>Draft genome sequence of Lampropedia sp. CT6, isolated from the microbial mat of a hot water spring, located at Manikaran, India.</title>
        <authorList>
            <person name="Tripathi C."/>
            <person name="Rani P."/>
            <person name="Mahato N.K."/>
            <person name="Lal R."/>
        </authorList>
    </citation>
    <scope>NUCLEOTIDE SEQUENCE [LARGE SCALE GENOMIC DNA]</scope>
    <source>
        <strain evidence="1 2">CT6</strain>
    </source>
</reference>
<evidence type="ECO:0000313" key="2">
    <source>
        <dbReference type="Proteomes" id="UP000050580"/>
    </source>
</evidence>
<dbReference type="EMBL" id="LBNQ01000033">
    <property type="protein sequence ID" value="KKW67382.1"/>
    <property type="molecule type" value="Genomic_DNA"/>
</dbReference>
<name>A0A0U1PXY6_9BURK</name>
<accession>A0A0U1PXY6</accession>
<dbReference type="InterPro" id="IPR046213">
    <property type="entry name" value="DUF6246"/>
</dbReference>
<proteinExistence type="predicted"/>
<keyword evidence="2" id="KW-1185">Reference proteome</keyword>
<protein>
    <recommendedName>
        <fullName evidence="3">Glycoprotein</fullName>
    </recommendedName>
</protein>
<comment type="caution">
    <text evidence="1">The sequence shown here is derived from an EMBL/GenBank/DDBJ whole genome shotgun (WGS) entry which is preliminary data.</text>
</comment>
<evidence type="ECO:0000313" key="1">
    <source>
        <dbReference type="EMBL" id="KKW67382.1"/>
    </source>
</evidence>
<dbReference type="Pfam" id="PF19759">
    <property type="entry name" value="DUF6246"/>
    <property type="match status" value="1"/>
</dbReference>
<dbReference type="RefSeq" id="WP_046742312.1">
    <property type="nucleotide sequence ID" value="NZ_LBNQ01000033.1"/>
</dbReference>
<dbReference type="STRING" id="1610491.AAV94_11115"/>
<dbReference type="PATRIC" id="fig|1610491.3.peg.2372"/>
<sequence length="194" mass="20741">MILTEIGEIGVHIDGQTHILRPSLYAMTQLGSPKEIVALYAAVMDAGPRLIDCIGVINACTVADVSRAFGCVVDKDGKLEYQPGLAPAEDVVAIARCLLKHGVTGALKQLPKAADAEYSDEFDARAMVAAAMAHLGLSSQEAWQSTMTELVGAFRSKFPPDAKTNPGSRAPTLEEHEQTMAWFEQVEAMRGGNV</sequence>